<dbReference type="GO" id="GO:0015031">
    <property type="term" value="P:protein transport"/>
    <property type="evidence" value="ECO:0007669"/>
    <property type="project" value="TreeGrafter"/>
</dbReference>
<reference evidence="2 3" key="3">
    <citation type="journal article" date="2015" name="Genome Announc.">
        <title>Draft Genome Sequence of the Archiascomycetous Yeast Saitoella complicata.</title>
        <authorList>
            <person name="Yamauchi K."/>
            <person name="Kondo S."/>
            <person name="Hamamoto M."/>
            <person name="Takahashi Y."/>
            <person name="Ogura Y."/>
            <person name="Hayashi T."/>
            <person name="Nishida H."/>
        </authorList>
    </citation>
    <scope>NUCLEOTIDE SEQUENCE [LARGE SCALE GENOMIC DNA]</scope>
    <source>
        <strain evidence="2 3">NRRL Y-17804</strain>
    </source>
</reference>
<evidence type="ECO:0000313" key="3">
    <source>
        <dbReference type="Proteomes" id="UP000033140"/>
    </source>
</evidence>
<evidence type="ECO:0000313" key="2">
    <source>
        <dbReference type="EMBL" id="GAO47166.1"/>
    </source>
</evidence>
<feature type="compositionally biased region" description="Basic and acidic residues" evidence="1">
    <location>
        <begin position="78"/>
        <end position="91"/>
    </location>
</feature>
<dbReference type="PANTHER" id="PTHR28199:SF1">
    <property type="entry name" value="PROCESSING OF GAS1 AND ALP PROTEIN 2"/>
    <property type="match status" value="1"/>
</dbReference>
<dbReference type="Proteomes" id="UP000033140">
    <property type="component" value="Unassembled WGS sequence"/>
</dbReference>
<comment type="caution">
    <text evidence="2">The sequence shown here is derived from an EMBL/GenBank/DDBJ whole genome shotgun (WGS) entry which is preliminary data.</text>
</comment>
<protein>
    <submittedName>
        <fullName evidence="2">Uncharacterized protein</fullName>
    </submittedName>
</protein>
<sequence>MDQIQKLIPKPMEGIKRNYQHFLEDYTVYDYIRIITIIGAYCLLRPYLLKIGAKIQEKDHERAVAADEANSIAAVDNPHLRGEDSEDEAPRKWGAKQRKREKERVVPLREDSEDEDEVLLRQYTDTNYTAPSYPCTFNFNFMSIRYSQTHTTFKARPCPSKEKYLFV</sequence>
<dbReference type="AlphaFoldDB" id="A0A0E9NBT6"/>
<feature type="region of interest" description="Disordered" evidence="1">
    <location>
        <begin position="67"/>
        <end position="108"/>
    </location>
</feature>
<reference evidence="2 3" key="2">
    <citation type="journal article" date="2014" name="J. Gen. Appl. Microbiol.">
        <title>The early diverging ascomycetous budding yeast Saitoella complicata has three histone deacetylases belonging to the Clr6, Hos2, and Rpd3 lineages.</title>
        <authorList>
            <person name="Nishida H."/>
            <person name="Matsumoto T."/>
            <person name="Kondo S."/>
            <person name="Hamamoto M."/>
            <person name="Yoshikawa H."/>
        </authorList>
    </citation>
    <scope>NUCLEOTIDE SEQUENCE [LARGE SCALE GENOMIC DNA]</scope>
    <source>
        <strain evidence="2 3">NRRL Y-17804</strain>
    </source>
</reference>
<proteinExistence type="predicted"/>
<gene>
    <name evidence="2" type="ORF">G7K_1377-t1</name>
</gene>
<name>A0A0E9NBT6_SAICN</name>
<evidence type="ECO:0000256" key="1">
    <source>
        <dbReference type="SAM" id="MobiDB-lite"/>
    </source>
</evidence>
<reference evidence="2 3" key="1">
    <citation type="journal article" date="2011" name="J. Gen. Appl. Microbiol.">
        <title>Draft genome sequencing of the enigmatic yeast Saitoella complicata.</title>
        <authorList>
            <person name="Nishida H."/>
            <person name="Hamamoto M."/>
            <person name="Sugiyama J."/>
        </authorList>
    </citation>
    <scope>NUCLEOTIDE SEQUENCE [LARGE SCALE GENOMIC DNA]</scope>
    <source>
        <strain evidence="2 3">NRRL Y-17804</strain>
    </source>
</reference>
<dbReference type="InterPro" id="IPR011431">
    <property type="entry name" value="Trafficking_Pga2"/>
</dbReference>
<keyword evidence="3" id="KW-1185">Reference proteome</keyword>
<organism evidence="2 3">
    <name type="scientific">Saitoella complicata (strain BCRC 22490 / CBS 7301 / JCM 7358 / NBRC 10748 / NRRL Y-17804)</name>
    <dbReference type="NCBI Taxonomy" id="698492"/>
    <lineage>
        <taxon>Eukaryota</taxon>
        <taxon>Fungi</taxon>
        <taxon>Dikarya</taxon>
        <taxon>Ascomycota</taxon>
        <taxon>Taphrinomycotina</taxon>
        <taxon>Taphrinomycotina incertae sedis</taxon>
        <taxon>Saitoella</taxon>
    </lineage>
</organism>
<dbReference type="EMBL" id="BACD03000007">
    <property type="protein sequence ID" value="GAO47166.1"/>
    <property type="molecule type" value="Genomic_DNA"/>
</dbReference>
<dbReference type="STRING" id="698492.A0A0E9NBT6"/>
<accession>A0A0E9NBT6</accession>
<dbReference type="Pfam" id="PF07543">
    <property type="entry name" value="PGA2"/>
    <property type="match status" value="1"/>
</dbReference>
<dbReference type="PANTHER" id="PTHR28199">
    <property type="entry name" value="PROCESSING OF GAS1 AND ALP PROTEIN 2"/>
    <property type="match status" value="1"/>
</dbReference>